<dbReference type="STRING" id="254.SAMN05421682_111152"/>
<dbReference type="InterPro" id="IPR025738">
    <property type="entry name" value="BatD"/>
</dbReference>
<evidence type="ECO:0000313" key="2">
    <source>
        <dbReference type="EMBL" id="SUX46219.1"/>
    </source>
</evidence>
<gene>
    <name evidence="2" type="ORF">NCTC13532_01748</name>
</gene>
<dbReference type="AlphaFoldDB" id="A0A381FI37"/>
<name>A0A381FI37_9FLAO</name>
<dbReference type="PANTHER" id="PTHR40940:SF2">
    <property type="entry name" value="BATD"/>
    <property type="match status" value="1"/>
</dbReference>
<dbReference type="RefSeq" id="WP_228428744.1">
    <property type="nucleotide sequence ID" value="NZ_UFVR01000004.1"/>
</dbReference>
<keyword evidence="1" id="KW-1133">Transmembrane helix</keyword>
<organism evidence="2 3">
    <name type="scientific">Chryseobacterium indoltheticum</name>
    <dbReference type="NCBI Taxonomy" id="254"/>
    <lineage>
        <taxon>Bacteria</taxon>
        <taxon>Pseudomonadati</taxon>
        <taxon>Bacteroidota</taxon>
        <taxon>Flavobacteriia</taxon>
        <taxon>Flavobacteriales</taxon>
        <taxon>Weeksellaceae</taxon>
        <taxon>Chryseobacterium group</taxon>
        <taxon>Chryseobacterium</taxon>
    </lineage>
</organism>
<keyword evidence="1" id="KW-0472">Membrane</keyword>
<dbReference type="EMBL" id="UFVR01000004">
    <property type="protein sequence ID" value="SUX46219.1"/>
    <property type="molecule type" value="Genomic_DNA"/>
</dbReference>
<proteinExistence type="predicted"/>
<dbReference type="Proteomes" id="UP000254282">
    <property type="component" value="Unassembled WGS sequence"/>
</dbReference>
<evidence type="ECO:0000313" key="3">
    <source>
        <dbReference type="Proteomes" id="UP000254282"/>
    </source>
</evidence>
<dbReference type="PANTHER" id="PTHR40940">
    <property type="entry name" value="PROTEIN BATD-RELATED"/>
    <property type="match status" value="1"/>
</dbReference>
<feature type="transmembrane region" description="Helical" evidence="1">
    <location>
        <begin position="423"/>
        <end position="445"/>
    </location>
</feature>
<reference evidence="2 3" key="1">
    <citation type="submission" date="2018-06" db="EMBL/GenBank/DDBJ databases">
        <authorList>
            <consortium name="Pathogen Informatics"/>
            <person name="Doyle S."/>
        </authorList>
    </citation>
    <scope>NUCLEOTIDE SEQUENCE [LARGE SCALE GENOMIC DNA]</scope>
    <source>
        <strain evidence="2 3">NCTC13532</strain>
    </source>
</reference>
<keyword evidence="1" id="KW-0812">Transmembrane</keyword>
<accession>A0A381FI37</accession>
<dbReference type="Pfam" id="PF13584">
    <property type="entry name" value="BatD"/>
    <property type="match status" value="1"/>
</dbReference>
<evidence type="ECO:0000256" key="1">
    <source>
        <dbReference type="SAM" id="Phobius"/>
    </source>
</evidence>
<evidence type="ECO:0008006" key="4">
    <source>
        <dbReference type="Google" id="ProtNLM"/>
    </source>
</evidence>
<protein>
    <recommendedName>
        <fullName evidence="4">Protein BatD</fullName>
    </recommendedName>
</protein>
<sequence>MKQKIIYAIFTLISVISYGQVQLSMKSDKTDYNGKEVVNLTIVLELNGNNLEQKSKIMLPDLSKFNMIGSGSFNQIVNDSDTNTAIDQYITRIALEPKQKGKVRIGSVLVNVNNKIYKTEPFDIFIKDIEKKPIANLANDVYLNMEIEDREVYQDQPTIAVLRVYSKNIDNLRRVKNIRLPQQENLNVHAVSLKRSEIDPSGYANMASQVLAVFMVFPNESGYVEVPSVSASVNTFSTKSKIASNKVRLNVKKLPEGSPQPFKNAVGNFKVDIYCPTKEKIEAKKPVNVTVKVSGEGNLADMNLPKIEESPDYEIFAPKITSRLNPGLTGMKGEILAKYILIPKKAGELIVKTEAFAFFNPAEKEYVNLGQEKLGLTAFSHDQVLEARSTVEKVNEYTNTFLETVDSPVLKTTSFKVKEKSKFNWNVLFVNIAILIGLFIAYILFKYWQKKQTIIKEKPTPKPLGSVAETEKEIRESLKTDISDYFAYLENLKISGDYPKFFETFDEMDAEVRNQYFQSSKEDFKVFLERQNGSAVARKLSGIIAKSTD</sequence>